<sequence length="264" mass="30305">MTSKGSSENGSVTSLDKDGPAGPGIIIIQICVVLLFMAGLVGAFYYAIDSAEVDPETIHHEWKLSQNYSALFSQFSSKLGKFTLTVKPSDKMEEMTFVYPVYWYQDHEKKEIVHKINNETIAYALADFTFWVKLDQKQQPKECLEDEKGGYLDYIQKLGLFEMEDRHTAITRIRDSKAVYVYDVHPKPDKFLHEHGYIKGDALLVQAYVDKATGTFLGWQTYFTAADNASHHLRRTEYWFPDMEQETPPEDAFKQIPSICYPAR</sequence>
<dbReference type="AlphaFoldDB" id="A0AAD4RB17"/>
<evidence type="ECO:0000256" key="1">
    <source>
        <dbReference type="SAM" id="Phobius"/>
    </source>
</evidence>
<feature type="transmembrane region" description="Helical" evidence="1">
    <location>
        <begin position="25"/>
        <end position="48"/>
    </location>
</feature>
<dbReference type="EMBL" id="JAKKPZ010000004">
    <property type="protein sequence ID" value="KAI1722032.1"/>
    <property type="molecule type" value="Genomic_DNA"/>
</dbReference>
<keyword evidence="3" id="KW-1185">Reference proteome</keyword>
<organism evidence="2 3">
    <name type="scientific">Ditylenchus destructor</name>
    <dbReference type="NCBI Taxonomy" id="166010"/>
    <lineage>
        <taxon>Eukaryota</taxon>
        <taxon>Metazoa</taxon>
        <taxon>Ecdysozoa</taxon>
        <taxon>Nematoda</taxon>
        <taxon>Chromadorea</taxon>
        <taxon>Rhabditida</taxon>
        <taxon>Tylenchina</taxon>
        <taxon>Tylenchomorpha</taxon>
        <taxon>Sphaerularioidea</taxon>
        <taxon>Anguinidae</taxon>
        <taxon>Anguininae</taxon>
        <taxon>Ditylenchus</taxon>
    </lineage>
</organism>
<name>A0AAD4RB17_9BILA</name>
<evidence type="ECO:0000313" key="3">
    <source>
        <dbReference type="Proteomes" id="UP001201812"/>
    </source>
</evidence>
<keyword evidence="1" id="KW-0812">Transmembrane</keyword>
<keyword evidence="1" id="KW-1133">Transmembrane helix</keyword>
<dbReference type="Proteomes" id="UP001201812">
    <property type="component" value="Unassembled WGS sequence"/>
</dbReference>
<proteinExistence type="predicted"/>
<accession>A0AAD4RB17</accession>
<comment type="caution">
    <text evidence="2">The sequence shown here is derived from an EMBL/GenBank/DDBJ whole genome shotgun (WGS) entry which is preliminary data.</text>
</comment>
<reference evidence="2" key="1">
    <citation type="submission" date="2022-01" db="EMBL/GenBank/DDBJ databases">
        <title>Genome Sequence Resource for Two Populations of Ditylenchus destructor, the Migratory Endoparasitic Phytonematode.</title>
        <authorList>
            <person name="Zhang H."/>
            <person name="Lin R."/>
            <person name="Xie B."/>
        </authorList>
    </citation>
    <scope>NUCLEOTIDE SEQUENCE</scope>
    <source>
        <strain evidence="2">BazhouSP</strain>
    </source>
</reference>
<evidence type="ECO:0000313" key="2">
    <source>
        <dbReference type="EMBL" id="KAI1722032.1"/>
    </source>
</evidence>
<keyword evidence="1" id="KW-0472">Membrane</keyword>
<gene>
    <name evidence="2" type="ORF">DdX_04327</name>
</gene>
<protein>
    <submittedName>
        <fullName evidence="2">Uncharacterized protein</fullName>
    </submittedName>
</protein>